<keyword evidence="5" id="KW-0378">Hydrolase</keyword>
<evidence type="ECO:0000256" key="5">
    <source>
        <dbReference type="ARBA" id="ARBA00022801"/>
    </source>
</evidence>
<evidence type="ECO:0000313" key="8">
    <source>
        <dbReference type="EMBL" id="VDI48075.1"/>
    </source>
</evidence>
<comment type="caution">
    <text evidence="8">The sequence shown here is derived from an EMBL/GenBank/DDBJ whole genome shotgun (WGS) entry which is preliminary data.</text>
</comment>
<dbReference type="InterPro" id="IPR043502">
    <property type="entry name" value="DNA/RNA_pol_sf"/>
</dbReference>
<evidence type="ECO:0000256" key="2">
    <source>
        <dbReference type="ARBA" id="ARBA00022695"/>
    </source>
</evidence>
<keyword evidence="3" id="KW-0540">Nuclease</keyword>
<dbReference type="Pfam" id="PF17917">
    <property type="entry name" value="RT_RNaseH"/>
    <property type="match status" value="1"/>
</dbReference>
<dbReference type="AlphaFoldDB" id="A0A8B6FDF2"/>
<evidence type="ECO:0000256" key="4">
    <source>
        <dbReference type="ARBA" id="ARBA00022759"/>
    </source>
</evidence>
<organism evidence="8 9">
    <name type="scientific">Mytilus galloprovincialis</name>
    <name type="common">Mediterranean mussel</name>
    <dbReference type="NCBI Taxonomy" id="29158"/>
    <lineage>
        <taxon>Eukaryota</taxon>
        <taxon>Metazoa</taxon>
        <taxon>Spiralia</taxon>
        <taxon>Lophotrochozoa</taxon>
        <taxon>Mollusca</taxon>
        <taxon>Bivalvia</taxon>
        <taxon>Autobranchia</taxon>
        <taxon>Pteriomorphia</taxon>
        <taxon>Mytilida</taxon>
        <taxon>Mytiloidea</taxon>
        <taxon>Mytilidae</taxon>
        <taxon>Mytilinae</taxon>
        <taxon>Mytilus</taxon>
    </lineage>
</organism>
<name>A0A8B6FDF2_MYTGA</name>
<evidence type="ECO:0000256" key="6">
    <source>
        <dbReference type="ARBA" id="ARBA00022918"/>
    </source>
</evidence>
<dbReference type="Proteomes" id="UP000596742">
    <property type="component" value="Unassembled WGS sequence"/>
</dbReference>
<evidence type="ECO:0000259" key="7">
    <source>
        <dbReference type="Pfam" id="PF17917"/>
    </source>
</evidence>
<protein>
    <recommendedName>
        <fullName evidence="7">Reverse transcriptase RNase H-like domain-containing protein</fullName>
    </recommendedName>
</protein>
<dbReference type="Gene3D" id="3.10.20.370">
    <property type="match status" value="1"/>
</dbReference>
<gene>
    <name evidence="8" type="ORF">MGAL_10B067756</name>
</gene>
<dbReference type="SUPFAM" id="SSF56672">
    <property type="entry name" value="DNA/RNA polymerases"/>
    <property type="match status" value="1"/>
</dbReference>
<feature type="domain" description="Reverse transcriptase RNase H-like" evidence="7">
    <location>
        <begin position="1"/>
        <end position="96"/>
    </location>
</feature>
<sequence>FELHTDASMQGLGAVLYQEQENKKCVIADASRGLSKTERNYPVHKLEFLALQWAVTEKFHDYLYGNTFTVLTDNRDIKTHNDTEILQKDLTELEKWSIDWKMSFNPRMLRLQTKHNIRNRIIRPYFLHSTNWNLKNITHT</sequence>
<dbReference type="GO" id="GO:0004519">
    <property type="term" value="F:endonuclease activity"/>
    <property type="evidence" value="ECO:0007669"/>
    <property type="project" value="UniProtKB-KW"/>
</dbReference>
<dbReference type="GO" id="GO:0003964">
    <property type="term" value="F:RNA-directed DNA polymerase activity"/>
    <property type="evidence" value="ECO:0007669"/>
    <property type="project" value="UniProtKB-KW"/>
</dbReference>
<feature type="non-terminal residue" evidence="8">
    <location>
        <position position="1"/>
    </location>
</feature>
<keyword evidence="9" id="KW-1185">Reference proteome</keyword>
<dbReference type="GO" id="GO:0016787">
    <property type="term" value="F:hydrolase activity"/>
    <property type="evidence" value="ECO:0007669"/>
    <property type="project" value="UniProtKB-KW"/>
</dbReference>
<proteinExistence type="predicted"/>
<reference evidence="8" key="1">
    <citation type="submission" date="2018-11" db="EMBL/GenBank/DDBJ databases">
        <authorList>
            <person name="Alioto T."/>
            <person name="Alioto T."/>
        </authorList>
    </citation>
    <scope>NUCLEOTIDE SEQUENCE</scope>
</reference>
<dbReference type="FunFam" id="3.10.20.370:FF:000001">
    <property type="entry name" value="Retrovirus-related Pol polyprotein from transposon 17.6-like protein"/>
    <property type="match status" value="1"/>
</dbReference>
<keyword evidence="6" id="KW-0695">RNA-directed DNA polymerase</keyword>
<dbReference type="PANTHER" id="PTHR34072:SF43">
    <property type="entry name" value="RIBONUCLEASE H"/>
    <property type="match status" value="1"/>
</dbReference>
<evidence type="ECO:0000256" key="3">
    <source>
        <dbReference type="ARBA" id="ARBA00022722"/>
    </source>
</evidence>
<dbReference type="EMBL" id="UYJE01006689">
    <property type="protein sequence ID" value="VDI48075.1"/>
    <property type="molecule type" value="Genomic_DNA"/>
</dbReference>
<keyword evidence="2" id="KW-0548">Nucleotidyltransferase</keyword>
<evidence type="ECO:0000313" key="9">
    <source>
        <dbReference type="Proteomes" id="UP000596742"/>
    </source>
</evidence>
<accession>A0A8B6FDF2</accession>
<evidence type="ECO:0000256" key="1">
    <source>
        <dbReference type="ARBA" id="ARBA00022679"/>
    </source>
</evidence>
<dbReference type="InterPro" id="IPR041373">
    <property type="entry name" value="RT_RNaseH"/>
</dbReference>
<dbReference type="PANTHER" id="PTHR34072">
    <property type="entry name" value="ENZYMATIC POLYPROTEIN-RELATED"/>
    <property type="match status" value="1"/>
</dbReference>
<keyword evidence="4" id="KW-0255">Endonuclease</keyword>
<dbReference type="OrthoDB" id="10059114at2759"/>
<keyword evidence="1" id="KW-0808">Transferase</keyword>